<dbReference type="Pfam" id="PF13613">
    <property type="entry name" value="HTH_Tnp_4"/>
    <property type="match status" value="1"/>
</dbReference>
<dbReference type="AlphaFoldDB" id="A0A1B2M445"/>
<evidence type="ECO:0000313" key="2">
    <source>
        <dbReference type="EMBL" id="AOA59980.1"/>
    </source>
</evidence>
<feature type="domain" description="Transposase Helix-turn-helix" evidence="1">
    <location>
        <begin position="46"/>
        <end position="96"/>
    </location>
</feature>
<evidence type="ECO:0000259" key="1">
    <source>
        <dbReference type="Pfam" id="PF13613"/>
    </source>
</evidence>
<dbReference type="OrthoDB" id="6708218at2"/>
<dbReference type="KEGG" id="ala:BFG52_11530"/>
<organism evidence="2 3">
    <name type="scientific">Acinetobacter larvae</name>
    <dbReference type="NCBI Taxonomy" id="1789224"/>
    <lineage>
        <taxon>Bacteria</taxon>
        <taxon>Pseudomonadati</taxon>
        <taxon>Pseudomonadota</taxon>
        <taxon>Gammaproteobacteria</taxon>
        <taxon>Moraxellales</taxon>
        <taxon>Moraxellaceae</taxon>
        <taxon>Acinetobacter</taxon>
    </lineage>
</organism>
<evidence type="ECO:0000313" key="3">
    <source>
        <dbReference type="Proteomes" id="UP000093391"/>
    </source>
</evidence>
<reference evidence="2 3" key="1">
    <citation type="submission" date="2016-08" db="EMBL/GenBank/DDBJ databases">
        <authorList>
            <person name="Seilhamer J.J."/>
        </authorList>
    </citation>
    <scope>NUCLEOTIDE SEQUENCE [LARGE SCALE GENOMIC DNA]</scope>
    <source>
        <strain evidence="2 3">BRTC-1</strain>
    </source>
</reference>
<sequence>MKYENFKNLNDDEFDAAVGISRELFLLMVKTLDQAESRKKKSGRPHSLCLEDQVLLTLNYFKNNKTQSQLSYEYHLAESNVNRTISKVETALSQSGQFSISSRHQVTLNNGDSLTQILKTKLSLYLHPTATD</sequence>
<dbReference type="InterPro" id="IPR027805">
    <property type="entry name" value="Transposase_HTH_dom"/>
</dbReference>
<dbReference type="EMBL" id="CP016895">
    <property type="protein sequence ID" value="AOA59980.1"/>
    <property type="molecule type" value="Genomic_DNA"/>
</dbReference>
<protein>
    <recommendedName>
        <fullName evidence="1">Transposase Helix-turn-helix domain-containing protein</fullName>
    </recommendedName>
</protein>
<proteinExistence type="predicted"/>
<name>A0A1B2M445_9GAMM</name>
<gene>
    <name evidence="2" type="ORF">BFG52_11530</name>
</gene>
<keyword evidence="3" id="KW-1185">Reference proteome</keyword>
<dbReference type="STRING" id="1789224.BFG52_11530"/>
<accession>A0A1B2M445</accession>
<dbReference type="Proteomes" id="UP000093391">
    <property type="component" value="Chromosome"/>
</dbReference>